<keyword evidence="4 8" id="KW-0808">Transferase</keyword>
<dbReference type="Pfam" id="PF04072">
    <property type="entry name" value="LCM"/>
    <property type="match status" value="1"/>
</dbReference>
<dbReference type="InterPro" id="IPR029063">
    <property type="entry name" value="SAM-dependent_MTases_sf"/>
</dbReference>
<dbReference type="EMBL" id="LZLS01000018">
    <property type="protein sequence ID" value="OBK30938.1"/>
    <property type="molecule type" value="Genomic_DNA"/>
</dbReference>
<feature type="compositionally biased region" description="Polar residues" evidence="7">
    <location>
        <begin position="303"/>
        <end position="313"/>
    </location>
</feature>
<reference evidence="8 9" key="1">
    <citation type="submission" date="2016-06" db="EMBL/GenBank/DDBJ databases">
        <authorList>
            <person name="Kjaerup R.B."/>
            <person name="Dalgaard T.S."/>
            <person name="Juul-Madsen H.R."/>
        </authorList>
    </citation>
    <scope>NUCLEOTIDE SEQUENCE [LARGE SCALE GENOMIC DNA]</scope>
    <source>
        <strain evidence="8 9">1165133.8</strain>
    </source>
</reference>
<evidence type="ECO:0000313" key="9">
    <source>
        <dbReference type="Proteomes" id="UP000093928"/>
    </source>
</evidence>
<name>A0A1A3P9M9_MYCAS</name>
<dbReference type="SUPFAM" id="SSF53335">
    <property type="entry name" value="S-adenosyl-L-methionine-dependent methyltransferases"/>
    <property type="match status" value="1"/>
</dbReference>
<proteinExistence type="inferred from homology"/>
<evidence type="ECO:0000256" key="4">
    <source>
        <dbReference type="ARBA" id="ARBA00022679"/>
    </source>
</evidence>
<dbReference type="GO" id="GO:0032259">
    <property type="term" value="P:methylation"/>
    <property type="evidence" value="ECO:0007669"/>
    <property type="project" value="UniProtKB-KW"/>
</dbReference>
<evidence type="ECO:0000313" key="8">
    <source>
        <dbReference type="EMBL" id="OBK30938.1"/>
    </source>
</evidence>
<comment type="function">
    <text evidence="1 6">Exhibits S-adenosyl-L-methionine-dependent methyltransferase activity.</text>
</comment>
<dbReference type="AlphaFoldDB" id="A0A1A3P9M9"/>
<dbReference type="NCBIfam" id="TIGR00027">
    <property type="entry name" value="mthyl_TIGR00027"/>
    <property type="match status" value="1"/>
</dbReference>
<organism evidence="8 9">
    <name type="scientific">Mycobacterium asiaticum</name>
    <dbReference type="NCBI Taxonomy" id="1790"/>
    <lineage>
        <taxon>Bacteria</taxon>
        <taxon>Bacillati</taxon>
        <taxon>Actinomycetota</taxon>
        <taxon>Actinomycetes</taxon>
        <taxon>Mycobacteriales</taxon>
        <taxon>Mycobacteriaceae</taxon>
        <taxon>Mycobacterium</taxon>
    </lineage>
</organism>
<dbReference type="InterPro" id="IPR007213">
    <property type="entry name" value="Ppm1/Ppm2/Tcmp"/>
</dbReference>
<gene>
    <name evidence="8" type="ORF">A5634_14975</name>
</gene>
<evidence type="ECO:0000256" key="7">
    <source>
        <dbReference type="SAM" id="MobiDB-lite"/>
    </source>
</evidence>
<keyword evidence="3 6" id="KW-0489">Methyltransferase</keyword>
<dbReference type="Proteomes" id="UP000093928">
    <property type="component" value="Unassembled WGS sequence"/>
</dbReference>
<dbReference type="OrthoDB" id="9806164at2"/>
<dbReference type="PANTHER" id="PTHR43619">
    <property type="entry name" value="S-ADENOSYL-L-METHIONINE-DEPENDENT METHYLTRANSFERASE YKTD-RELATED"/>
    <property type="match status" value="1"/>
</dbReference>
<dbReference type="RefSeq" id="WP_065142451.1">
    <property type="nucleotide sequence ID" value="NZ_LZLS01000018.1"/>
</dbReference>
<dbReference type="Gene3D" id="3.40.50.150">
    <property type="entry name" value="Vaccinia Virus protein VP39"/>
    <property type="match status" value="1"/>
</dbReference>
<evidence type="ECO:0000256" key="5">
    <source>
        <dbReference type="ARBA" id="ARBA00022691"/>
    </source>
</evidence>
<evidence type="ECO:0000256" key="2">
    <source>
        <dbReference type="ARBA" id="ARBA00008138"/>
    </source>
</evidence>
<dbReference type="EC" id="2.1.1.-" evidence="6"/>
<dbReference type="FunFam" id="3.40.50.150:FF:000152">
    <property type="entry name" value="S-adenosyl-L-methionine-dependent methyltransferase"/>
    <property type="match status" value="1"/>
</dbReference>
<keyword evidence="5 6" id="KW-0949">S-adenosyl-L-methionine</keyword>
<sequence length="313" mass="34656">MTRTEDDTWEITESVGATALGVAAGRAAETESENPLISDPFARVFLDAVGDGIWNWFAAPDLPAELLEAEPQLSVQMQSMVNYMASRTAFFDGFFLDAARAGVGQAVILASGLDSRAWRLPWPDQTTVYELDQPKVLDFKASTLAEHGAELRCTRVAVAVDLRHDWPAALREAGFDPAAPSAWSVEGLLPYLPAAAHELLFERIQALAASGSRIAVEAPGPDWMDEDVRTRRRERMDRIRALMAKVEPEREMPRTDELWYFEEREDVGHWLGRHGWDATVTPSPELMASYGRGVPDGVEDTSPRTQFVSAVRG</sequence>
<feature type="region of interest" description="Disordered" evidence="7">
    <location>
        <begin position="292"/>
        <end position="313"/>
    </location>
</feature>
<evidence type="ECO:0000256" key="1">
    <source>
        <dbReference type="ARBA" id="ARBA00003907"/>
    </source>
</evidence>
<dbReference type="PANTHER" id="PTHR43619:SF2">
    <property type="entry name" value="S-ADENOSYL-L-METHIONINE-DEPENDENT METHYLTRANSFERASES SUPERFAMILY PROTEIN"/>
    <property type="match status" value="1"/>
</dbReference>
<comment type="caution">
    <text evidence="8">The sequence shown here is derived from an EMBL/GenBank/DDBJ whole genome shotgun (WGS) entry which is preliminary data.</text>
</comment>
<comment type="similarity">
    <text evidence="2 6">Belongs to the UPF0677 family.</text>
</comment>
<protein>
    <recommendedName>
        <fullName evidence="6">S-adenosyl-L-methionine-dependent methyltransferase</fullName>
        <ecNumber evidence="6">2.1.1.-</ecNumber>
    </recommendedName>
</protein>
<evidence type="ECO:0000256" key="6">
    <source>
        <dbReference type="RuleBase" id="RU362030"/>
    </source>
</evidence>
<dbReference type="GO" id="GO:0008168">
    <property type="term" value="F:methyltransferase activity"/>
    <property type="evidence" value="ECO:0007669"/>
    <property type="project" value="UniProtKB-UniRule"/>
</dbReference>
<dbReference type="InterPro" id="IPR011610">
    <property type="entry name" value="SAM_mthyl_Trfase_ML2640-like"/>
</dbReference>
<evidence type="ECO:0000256" key="3">
    <source>
        <dbReference type="ARBA" id="ARBA00022603"/>
    </source>
</evidence>
<accession>A0A1A3P9M9</accession>